<evidence type="ECO:0000256" key="6">
    <source>
        <dbReference type="ARBA" id="ARBA00022723"/>
    </source>
</evidence>
<dbReference type="PROSITE" id="PS51020">
    <property type="entry name" value="SPONDIN"/>
    <property type="match status" value="1"/>
</dbReference>
<dbReference type="InterPro" id="IPR051418">
    <property type="entry name" value="Spondin/Thrombospondin_T1"/>
</dbReference>
<evidence type="ECO:0000256" key="1">
    <source>
        <dbReference type="ARBA" id="ARBA00004498"/>
    </source>
</evidence>
<dbReference type="InterPro" id="IPR009465">
    <property type="entry name" value="Spondin_N"/>
</dbReference>
<dbReference type="Pfam" id="PF00014">
    <property type="entry name" value="Kunitz_BPTI"/>
    <property type="match status" value="1"/>
</dbReference>
<evidence type="ECO:0000256" key="5">
    <source>
        <dbReference type="ARBA" id="ARBA00022690"/>
    </source>
</evidence>
<dbReference type="PANTHER" id="PTHR11311">
    <property type="entry name" value="SPONDIN"/>
    <property type="match status" value="1"/>
</dbReference>
<dbReference type="SMART" id="SM00131">
    <property type="entry name" value="KU"/>
    <property type="match status" value="1"/>
</dbReference>
<dbReference type="CDD" id="cd00109">
    <property type="entry name" value="Kunitz-type"/>
    <property type="match status" value="1"/>
</dbReference>
<dbReference type="PROSITE" id="PS51019">
    <property type="entry name" value="REELIN"/>
    <property type="match status" value="1"/>
</dbReference>
<dbReference type="Pfam" id="PF06468">
    <property type="entry name" value="Spond_N"/>
    <property type="match status" value="1"/>
</dbReference>
<keyword evidence="4" id="KW-0272">Extracellular matrix</keyword>
<protein>
    <recommendedName>
        <fullName evidence="2">Spondin-1</fullName>
    </recommendedName>
    <alternativeName>
        <fullName evidence="13">F-spondin</fullName>
    </alternativeName>
</protein>
<dbReference type="FunFam" id="4.10.410.10:FF:000020">
    <property type="entry name" value="Collagen, type VI, alpha 3"/>
    <property type="match status" value="1"/>
</dbReference>
<dbReference type="InterPro" id="IPR020901">
    <property type="entry name" value="Prtase_inh_Kunz-CS"/>
</dbReference>
<feature type="signal peptide" evidence="14">
    <location>
        <begin position="1"/>
        <end position="16"/>
    </location>
</feature>
<dbReference type="AlphaFoldDB" id="A0A9N9TN90"/>
<keyword evidence="11" id="KW-1015">Disulfide bond</keyword>
<dbReference type="GO" id="GO:0004867">
    <property type="term" value="F:serine-type endopeptidase inhibitor activity"/>
    <property type="evidence" value="ECO:0007669"/>
    <property type="project" value="UniProtKB-KW"/>
</dbReference>
<dbReference type="SUPFAM" id="SSF82895">
    <property type="entry name" value="TSP-1 type 1 repeat"/>
    <property type="match status" value="4"/>
</dbReference>
<evidence type="ECO:0000313" key="19">
    <source>
        <dbReference type="Proteomes" id="UP001153712"/>
    </source>
</evidence>
<dbReference type="InterPro" id="IPR036383">
    <property type="entry name" value="TSP1_rpt_sf"/>
</dbReference>
<dbReference type="InterPro" id="IPR044004">
    <property type="entry name" value="TSP1_spondin_dom"/>
</dbReference>
<dbReference type="FunFam" id="2.60.40.2130:FF:000002">
    <property type="entry name" value="Putative Spondin-1"/>
    <property type="match status" value="1"/>
</dbReference>
<dbReference type="PROSITE" id="PS50279">
    <property type="entry name" value="BPTI_KUNITZ_2"/>
    <property type="match status" value="1"/>
</dbReference>
<dbReference type="InterPro" id="IPR042307">
    <property type="entry name" value="Reeler_sf"/>
</dbReference>
<dbReference type="InterPro" id="IPR038678">
    <property type="entry name" value="Spondin_N_sf"/>
</dbReference>
<dbReference type="Pfam" id="PF19028">
    <property type="entry name" value="TSP1_spondin"/>
    <property type="match status" value="1"/>
</dbReference>
<organism evidence="18 19">
    <name type="scientific">Phyllotreta striolata</name>
    <name type="common">Striped flea beetle</name>
    <name type="synonym">Crioceris striolata</name>
    <dbReference type="NCBI Taxonomy" id="444603"/>
    <lineage>
        <taxon>Eukaryota</taxon>
        <taxon>Metazoa</taxon>
        <taxon>Ecdysozoa</taxon>
        <taxon>Arthropoda</taxon>
        <taxon>Hexapoda</taxon>
        <taxon>Insecta</taxon>
        <taxon>Pterygota</taxon>
        <taxon>Neoptera</taxon>
        <taxon>Endopterygota</taxon>
        <taxon>Coleoptera</taxon>
        <taxon>Polyphaga</taxon>
        <taxon>Cucujiformia</taxon>
        <taxon>Chrysomeloidea</taxon>
        <taxon>Chrysomelidae</taxon>
        <taxon>Galerucinae</taxon>
        <taxon>Alticini</taxon>
        <taxon>Phyllotreta</taxon>
    </lineage>
</organism>
<dbReference type="SMART" id="SM00209">
    <property type="entry name" value="TSP1"/>
    <property type="match status" value="4"/>
</dbReference>
<keyword evidence="3" id="KW-0964">Secreted</keyword>
<sequence>MKILVFFAFFVGYARCCGRVPSYYESSKLKTPGDNGYEIKINDNPEKYVPGNIYTMYLMAPRHPNSNRLRKFQIFSVSVESTFNHTDSPQNVGSFQLFGDDLATFDEDCINTVSETSSTPKSEVFFMWSAPPPGSGCVTFKAMVLEDSLTWFSEDGKLTKTLCEQTEKDIEKNDDCCACDEAKYNLVFEGIWSSRTHPKDYPTLLWLTHFSDVIGASHERNFSFWGEDQIASEGFRSLAEWGSVRLLETELRAKSRYLRTIIKAAGLWYPNVNTNTSTTFKVDRRHHLVSLASMFGPSPDWVVGINGLNLCLKNCTWKEKMTIDLYPYDAGTDSGISYMSPNAETSPREKMYRITTTYPEDPRAPFYNPSKKEIPPLARMYLTREQVIPKNCDDSFLIAQLDVSENTEDTSRPECGVTEYTDWSECSVTCGKGLRMRTRNYIKPDTAKLSGCNRQLISKEMCVASVPECKEDAKADSQEIDSLDNSEICAVTAWSAWSSCSEICGEGHKMRTRKFINKSGIKKCPHVTIMEKLLCKIRDCRPDEISATDPTCPTTQWSDWSPCSASCGKGIKMRTRLLLVEPARQQECSSRVELIQQLPCEDVPSCVMDMNTAKVVCMQDGDIGPCQGYFNRWWFDATKLKCFPFVYGGCRGNRNNFLTEQQCLETCKIVKDAITGTLDPASQIRQNTRLESRDCILTEWSDWSPCSTSCGRGFRERYRVVKERAVNGGTCPNSLFQRRGCFLKACY</sequence>
<dbReference type="Proteomes" id="UP001153712">
    <property type="component" value="Chromosome 2"/>
</dbReference>
<evidence type="ECO:0000256" key="2">
    <source>
        <dbReference type="ARBA" id="ARBA00019594"/>
    </source>
</evidence>
<dbReference type="Gene3D" id="2.20.100.10">
    <property type="entry name" value="Thrombospondin type-1 (TSP1) repeat"/>
    <property type="match status" value="4"/>
</dbReference>
<dbReference type="GO" id="GO:0007155">
    <property type="term" value="P:cell adhesion"/>
    <property type="evidence" value="ECO:0007669"/>
    <property type="project" value="UniProtKB-KW"/>
</dbReference>
<keyword evidence="10" id="KW-0722">Serine protease inhibitor</keyword>
<evidence type="ECO:0000256" key="8">
    <source>
        <dbReference type="ARBA" id="ARBA00022737"/>
    </source>
</evidence>
<dbReference type="Gene3D" id="2.60.40.2130">
    <property type="entry name" value="F-spondin domain"/>
    <property type="match status" value="1"/>
</dbReference>
<evidence type="ECO:0000256" key="3">
    <source>
        <dbReference type="ARBA" id="ARBA00022525"/>
    </source>
</evidence>
<evidence type="ECO:0000256" key="7">
    <source>
        <dbReference type="ARBA" id="ARBA00022729"/>
    </source>
</evidence>
<evidence type="ECO:0000256" key="10">
    <source>
        <dbReference type="ARBA" id="ARBA00022900"/>
    </source>
</evidence>
<keyword evidence="9" id="KW-0130">Cell adhesion</keyword>
<dbReference type="Gene3D" id="4.10.410.10">
    <property type="entry name" value="Pancreatic trypsin inhibitor Kunitz domain"/>
    <property type="match status" value="1"/>
</dbReference>
<accession>A0A9N9TN90</accession>
<evidence type="ECO:0000259" key="17">
    <source>
        <dbReference type="PROSITE" id="PS51020"/>
    </source>
</evidence>
<dbReference type="OrthoDB" id="347314at2759"/>
<keyword evidence="5" id="KW-0646">Protease inhibitor</keyword>
<evidence type="ECO:0000256" key="12">
    <source>
        <dbReference type="ARBA" id="ARBA00023180"/>
    </source>
</evidence>
<evidence type="ECO:0000313" key="18">
    <source>
        <dbReference type="EMBL" id="CAG9859094.1"/>
    </source>
</evidence>
<keyword evidence="6" id="KW-0479">Metal-binding</keyword>
<keyword evidence="8" id="KW-0677">Repeat</keyword>
<feature type="domain" description="BPTI/Kunitz inhibitor" evidence="15">
    <location>
        <begin position="617"/>
        <end position="667"/>
    </location>
</feature>
<keyword evidence="19" id="KW-1185">Reference proteome</keyword>
<name>A0A9N9TN90_PHYSR</name>
<evidence type="ECO:0000256" key="9">
    <source>
        <dbReference type="ARBA" id="ARBA00022889"/>
    </source>
</evidence>
<evidence type="ECO:0000256" key="14">
    <source>
        <dbReference type="SAM" id="SignalP"/>
    </source>
</evidence>
<evidence type="ECO:0000256" key="13">
    <source>
        <dbReference type="ARBA" id="ARBA00030964"/>
    </source>
</evidence>
<evidence type="ECO:0000256" key="11">
    <source>
        <dbReference type="ARBA" id="ARBA00023157"/>
    </source>
</evidence>
<dbReference type="PRINTS" id="PR00759">
    <property type="entry name" value="BASICPTASE"/>
</dbReference>
<dbReference type="GO" id="GO:0046872">
    <property type="term" value="F:metal ion binding"/>
    <property type="evidence" value="ECO:0007669"/>
    <property type="project" value="UniProtKB-KW"/>
</dbReference>
<keyword evidence="7 14" id="KW-0732">Signal</keyword>
<dbReference type="Pfam" id="PF00090">
    <property type="entry name" value="TSP_1"/>
    <property type="match status" value="3"/>
</dbReference>
<proteinExistence type="predicted"/>
<dbReference type="InterPro" id="IPR036880">
    <property type="entry name" value="Kunitz_BPTI_sf"/>
</dbReference>
<feature type="domain" description="Spondin" evidence="17">
    <location>
        <begin position="172"/>
        <end position="362"/>
    </location>
</feature>
<dbReference type="GO" id="GO:0031012">
    <property type="term" value="C:extracellular matrix"/>
    <property type="evidence" value="ECO:0007669"/>
    <property type="project" value="TreeGrafter"/>
</dbReference>
<dbReference type="EMBL" id="OU900095">
    <property type="protein sequence ID" value="CAG9859094.1"/>
    <property type="molecule type" value="Genomic_DNA"/>
</dbReference>
<keyword evidence="12" id="KW-0325">Glycoprotein</keyword>
<evidence type="ECO:0000259" key="16">
    <source>
        <dbReference type="PROSITE" id="PS51019"/>
    </source>
</evidence>
<dbReference type="SUPFAM" id="SSF57362">
    <property type="entry name" value="BPTI-like"/>
    <property type="match status" value="1"/>
</dbReference>
<reference evidence="18" key="1">
    <citation type="submission" date="2022-01" db="EMBL/GenBank/DDBJ databases">
        <authorList>
            <person name="King R."/>
        </authorList>
    </citation>
    <scope>NUCLEOTIDE SEQUENCE</scope>
</reference>
<feature type="chain" id="PRO_5040276754" description="Spondin-1" evidence="14">
    <location>
        <begin position="17"/>
        <end position="747"/>
    </location>
</feature>
<dbReference type="CDD" id="cd08544">
    <property type="entry name" value="Reeler"/>
    <property type="match status" value="1"/>
</dbReference>
<dbReference type="InterPro" id="IPR002861">
    <property type="entry name" value="Reeler_dom"/>
</dbReference>
<dbReference type="Pfam" id="PF02014">
    <property type="entry name" value="Reeler"/>
    <property type="match status" value="1"/>
</dbReference>
<feature type="domain" description="Reelin" evidence="16">
    <location>
        <begin position="2"/>
        <end position="175"/>
    </location>
</feature>
<dbReference type="InterPro" id="IPR000884">
    <property type="entry name" value="TSP1_rpt"/>
</dbReference>
<dbReference type="InterPro" id="IPR002223">
    <property type="entry name" value="Kunitz_BPTI"/>
</dbReference>
<comment type="subcellular location">
    <subcellularLocation>
        <location evidence="1">Secreted</location>
        <location evidence="1">Extracellular space</location>
        <location evidence="1">Extracellular matrix</location>
    </subcellularLocation>
</comment>
<dbReference type="NCBIfam" id="NF038123">
    <property type="entry name" value="NF038123_dom"/>
    <property type="match status" value="1"/>
</dbReference>
<dbReference type="PROSITE" id="PS50092">
    <property type="entry name" value="TSP1"/>
    <property type="match status" value="4"/>
</dbReference>
<dbReference type="PROSITE" id="PS00280">
    <property type="entry name" value="BPTI_KUNITZ_1"/>
    <property type="match status" value="1"/>
</dbReference>
<evidence type="ECO:0000259" key="15">
    <source>
        <dbReference type="PROSITE" id="PS50279"/>
    </source>
</evidence>
<gene>
    <name evidence="18" type="ORF">PHYEVI_LOCUS5470</name>
</gene>
<dbReference type="Gene3D" id="2.60.40.4060">
    <property type="entry name" value="Reeler domain"/>
    <property type="match status" value="1"/>
</dbReference>
<evidence type="ECO:0000256" key="4">
    <source>
        <dbReference type="ARBA" id="ARBA00022530"/>
    </source>
</evidence>
<dbReference type="PANTHER" id="PTHR11311:SF23">
    <property type="entry name" value="SPONDIN-1"/>
    <property type="match status" value="1"/>
</dbReference>